<evidence type="ECO:0000313" key="2">
    <source>
        <dbReference type="EMBL" id="GHP04982.1"/>
    </source>
</evidence>
<name>A0A830HE60_9CHLO</name>
<accession>A0A830HE60</accession>
<protein>
    <submittedName>
        <fullName evidence="2">Uncharacterized protein</fullName>
    </submittedName>
</protein>
<feature type="region of interest" description="Disordered" evidence="1">
    <location>
        <begin position="113"/>
        <end position="140"/>
    </location>
</feature>
<keyword evidence="3" id="KW-1185">Reference proteome</keyword>
<evidence type="ECO:0000313" key="3">
    <source>
        <dbReference type="Proteomes" id="UP000660262"/>
    </source>
</evidence>
<dbReference type="Pfam" id="PF15502">
    <property type="entry name" value="MPLKIP"/>
    <property type="match status" value="1"/>
</dbReference>
<dbReference type="AlphaFoldDB" id="A0A830HE60"/>
<organism evidence="2 3">
    <name type="scientific">Pycnococcus provasolii</name>
    <dbReference type="NCBI Taxonomy" id="41880"/>
    <lineage>
        <taxon>Eukaryota</taxon>
        <taxon>Viridiplantae</taxon>
        <taxon>Chlorophyta</taxon>
        <taxon>Pseudoscourfieldiophyceae</taxon>
        <taxon>Pseudoscourfieldiales</taxon>
        <taxon>Pycnococcaceae</taxon>
        <taxon>Pycnococcus</taxon>
    </lineage>
</organism>
<feature type="compositionally biased region" description="Pro residues" evidence="1">
    <location>
        <begin position="124"/>
        <end position="140"/>
    </location>
</feature>
<dbReference type="Proteomes" id="UP000660262">
    <property type="component" value="Unassembled WGS sequence"/>
</dbReference>
<dbReference type="EMBL" id="BNJQ01000009">
    <property type="protein sequence ID" value="GHP04982.1"/>
    <property type="molecule type" value="Genomic_DNA"/>
</dbReference>
<feature type="compositionally biased region" description="Gly residues" evidence="1">
    <location>
        <begin position="8"/>
        <end position="38"/>
    </location>
</feature>
<sequence length="140" mass="14352">MEELKVPCGGGGGFGGGRGGGRRGFGGRGGGRGFGGRGRGGRHGGRGGGGFGGGRASHDARGAGASPPRKKPRTDANNAFPTTADASGFFKASMLQDPWRHLEKTPTKIQTVEMQLQQHLSKNKPPPPSNPPPPVDESKQ</sequence>
<comment type="caution">
    <text evidence="2">The sequence shown here is derived from an EMBL/GenBank/DDBJ whole genome shotgun (WGS) entry which is preliminary data.</text>
</comment>
<feature type="region of interest" description="Disordered" evidence="1">
    <location>
        <begin position="1"/>
        <end position="84"/>
    </location>
</feature>
<evidence type="ECO:0000256" key="1">
    <source>
        <dbReference type="SAM" id="MobiDB-lite"/>
    </source>
</evidence>
<feature type="compositionally biased region" description="Polar residues" evidence="1">
    <location>
        <begin position="75"/>
        <end position="84"/>
    </location>
</feature>
<feature type="compositionally biased region" description="Gly residues" evidence="1">
    <location>
        <begin position="46"/>
        <end position="55"/>
    </location>
</feature>
<gene>
    <name evidence="2" type="ORF">PPROV_000373400</name>
</gene>
<dbReference type="InterPro" id="IPR028265">
    <property type="entry name" value="TTDN1/SICKLE"/>
</dbReference>
<proteinExistence type="predicted"/>
<reference evidence="2" key="1">
    <citation type="submission" date="2020-10" db="EMBL/GenBank/DDBJ databases">
        <title>Unveiling of a novel bifunctional photoreceptor, Dualchrome1, isolated from a cosmopolitan green alga.</title>
        <authorList>
            <person name="Suzuki S."/>
            <person name="Kawachi M."/>
        </authorList>
    </citation>
    <scope>NUCLEOTIDE SEQUENCE</scope>
    <source>
        <strain evidence="2">NIES 2893</strain>
    </source>
</reference>